<feature type="region of interest" description="Disordered" evidence="1">
    <location>
        <begin position="35"/>
        <end position="61"/>
    </location>
</feature>
<organism evidence="2 3">
    <name type="scientific">Henosepilachna vigintioctopunctata</name>
    <dbReference type="NCBI Taxonomy" id="420089"/>
    <lineage>
        <taxon>Eukaryota</taxon>
        <taxon>Metazoa</taxon>
        <taxon>Ecdysozoa</taxon>
        <taxon>Arthropoda</taxon>
        <taxon>Hexapoda</taxon>
        <taxon>Insecta</taxon>
        <taxon>Pterygota</taxon>
        <taxon>Neoptera</taxon>
        <taxon>Endopterygota</taxon>
        <taxon>Coleoptera</taxon>
        <taxon>Polyphaga</taxon>
        <taxon>Cucujiformia</taxon>
        <taxon>Coccinelloidea</taxon>
        <taxon>Coccinellidae</taxon>
        <taxon>Epilachninae</taxon>
        <taxon>Epilachnini</taxon>
        <taxon>Henosepilachna</taxon>
    </lineage>
</organism>
<keyword evidence="3" id="KW-1185">Reference proteome</keyword>
<dbReference type="AlphaFoldDB" id="A0AAW1UNB7"/>
<evidence type="ECO:0000313" key="2">
    <source>
        <dbReference type="EMBL" id="KAK9885086.1"/>
    </source>
</evidence>
<evidence type="ECO:0000313" key="3">
    <source>
        <dbReference type="Proteomes" id="UP001431783"/>
    </source>
</evidence>
<dbReference type="EMBL" id="JARQZJ010000094">
    <property type="protein sequence ID" value="KAK9885086.1"/>
    <property type="molecule type" value="Genomic_DNA"/>
</dbReference>
<reference evidence="2 3" key="1">
    <citation type="submission" date="2023-03" db="EMBL/GenBank/DDBJ databases">
        <title>Genome insight into feeding habits of ladybird beetles.</title>
        <authorList>
            <person name="Li H.-S."/>
            <person name="Huang Y.-H."/>
            <person name="Pang H."/>
        </authorList>
    </citation>
    <scope>NUCLEOTIDE SEQUENCE [LARGE SCALE GENOMIC DNA]</scope>
    <source>
        <strain evidence="2">SYSU_2023b</strain>
        <tissue evidence="2">Whole body</tissue>
    </source>
</reference>
<sequence length="173" mass="20088">MMVHVQGQSQPKQKCSRLINMLTLSSKNYYLDSFPGPRQHGLPRHNKNRYSPNHPEKNDRTHITKKPIVPWWNAEFSKVANERRNKIKAYLTVSSIESYLEVKRAIAKSKLCIKKTKMESLKHFCEGLSEKPTREAWRLIRRFSNAINHNPIQSPSSSCAREILKYLTGQPST</sequence>
<protein>
    <submittedName>
        <fullName evidence="2">Uncharacterized protein</fullName>
    </submittedName>
</protein>
<name>A0AAW1UNB7_9CUCU</name>
<gene>
    <name evidence="2" type="ORF">WA026_009310</name>
</gene>
<proteinExistence type="predicted"/>
<evidence type="ECO:0000256" key="1">
    <source>
        <dbReference type="SAM" id="MobiDB-lite"/>
    </source>
</evidence>
<dbReference type="Proteomes" id="UP001431783">
    <property type="component" value="Unassembled WGS sequence"/>
</dbReference>
<accession>A0AAW1UNB7</accession>
<comment type="caution">
    <text evidence="2">The sequence shown here is derived from an EMBL/GenBank/DDBJ whole genome shotgun (WGS) entry which is preliminary data.</text>
</comment>